<dbReference type="OrthoDB" id="1924787at2759"/>
<keyword evidence="3" id="KW-0328">Glycosyltransferase</keyword>
<comment type="subcellular location">
    <subcellularLocation>
        <location evidence="1">Golgi apparatus membrane</location>
        <topology evidence="1">Single-pass type II membrane protein</topology>
    </subcellularLocation>
</comment>
<keyword evidence="6" id="KW-0472">Membrane</keyword>
<evidence type="ECO:0000256" key="6">
    <source>
        <dbReference type="SAM" id="Phobius"/>
    </source>
</evidence>
<dbReference type="GO" id="GO:0009969">
    <property type="term" value="P:xyloglucan biosynthetic process"/>
    <property type="evidence" value="ECO:0007669"/>
    <property type="project" value="TreeGrafter"/>
</dbReference>
<dbReference type="InterPro" id="IPR040911">
    <property type="entry name" value="Exostosin_GT47"/>
</dbReference>
<keyword evidence="4" id="KW-0735">Signal-anchor</keyword>
<protein>
    <recommendedName>
        <fullName evidence="7">Exostosin GT47 domain-containing protein</fullName>
    </recommendedName>
</protein>
<evidence type="ECO:0000256" key="2">
    <source>
        <dbReference type="ARBA" id="ARBA00010271"/>
    </source>
</evidence>
<comment type="caution">
    <text evidence="9">The sequence shown here is derived from an EMBL/GenBank/DDBJ whole genome shotgun (WGS) entry which is preliminary data.</text>
</comment>
<dbReference type="EMBL" id="RXIC02000024">
    <property type="protein sequence ID" value="KAB1210802.1"/>
    <property type="molecule type" value="Genomic_DNA"/>
</dbReference>
<dbReference type="Pfam" id="PF03016">
    <property type="entry name" value="Exostosin_GT47"/>
    <property type="match status" value="1"/>
</dbReference>
<name>A0A6A1WC40_9ROSI</name>
<evidence type="ECO:0000313" key="9">
    <source>
        <dbReference type="EMBL" id="KAB1222829.1"/>
    </source>
</evidence>
<accession>A0A6A1WC40</accession>
<dbReference type="Proteomes" id="UP000516437">
    <property type="component" value="Chromosome 6"/>
</dbReference>
<dbReference type="GO" id="GO:0000139">
    <property type="term" value="C:Golgi membrane"/>
    <property type="evidence" value="ECO:0007669"/>
    <property type="project" value="UniProtKB-SubCell"/>
</dbReference>
<reference evidence="9" key="3">
    <citation type="submission" date="2019-09" db="EMBL/GenBank/DDBJ databases">
        <authorList>
            <person name="Gao Z."/>
        </authorList>
    </citation>
    <scope>NUCLEOTIDE SEQUENCE</scope>
    <source>
        <tissue evidence="9">Leaves</tissue>
    </source>
</reference>
<reference evidence="9" key="1">
    <citation type="submission" date="2018-07" db="EMBL/GenBank/DDBJ databases">
        <authorList>
            <person name="Gao Z.-S."/>
            <person name="Jia H.-M."/>
            <person name="Jia H.-J."/>
            <person name="Cai Q.-L."/>
            <person name="Wang Y."/>
            <person name="Zhao H.-B."/>
        </authorList>
    </citation>
    <scope>NUCLEOTIDE SEQUENCE</scope>
    <source>
        <tissue evidence="9">Leaves</tissue>
    </source>
</reference>
<gene>
    <name evidence="9" type="ORF">CJ030_MR2G014106</name>
    <name evidence="8" type="ORF">CJ030_MR6G019807</name>
</gene>
<evidence type="ECO:0000256" key="4">
    <source>
        <dbReference type="ARBA" id="ARBA00022968"/>
    </source>
</evidence>
<evidence type="ECO:0000313" key="8">
    <source>
        <dbReference type="EMBL" id="KAB1210802.1"/>
    </source>
</evidence>
<dbReference type="Proteomes" id="UP000516437">
    <property type="component" value="Chromosome 2"/>
</dbReference>
<evidence type="ECO:0000256" key="3">
    <source>
        <dbReference type="ARBA" id="ARBA00022676"/>
    </source>
</evidence>
<dbReference type="PANTHER" id="PTHR11062:SF214">
    <property type="entry name" value="XYLOGLUCAN GALACTOSYLTRANSFERASE XLT2"/>
    <property type="match status" value="1"/>
</dbReference>
<sequence length="484" mass="55697">MLPSCEHSCHQCPKRICLEETNKNLCLHSSCRWFLLVLILVLLPQIFLDFKYFVISNVSLASLLSDSPQHAITPETPTQGSSPDKNETCPLGRVYVYDLPPVFNNELLHNCSSLEPWSTRYCDAVLNGGFGQRAIELIGVVPERQAPAWYWTDQFMSEVIFHNKVQNYACRTLEPESATAFYIPFYAGLAVGRYLFGNHSSEERDRDCEMLLRWVQDQQYWKRSNGSDHFITLGRIAWDFHRYGPFGWGSGFINMAGMRNIIRLVIERSPWDPLEIGVPYPTGFHPRSNADILEWQRHVRTHRRTSLFCFVGGTRGAFKDDFRGRLLSYCKNESDSCRAVDCAKSRCHHGSSDILETFLASDFCLQPRGDSYTRRSMFDCMVAGSIPVLFWEQTAYDKYQGFLPEEHTSYSVFIDYKSLKNGTSIRKVLERFSSEEVRKMREKVVDLIPKIVYAKPQQGSEYIKDASDVAIEIVLRRLKKQGAD</sequence>
<dbReference type="PANTHER" id="PTHR11062">
    <property type="entry name" value="EXOSTOSIN HEPARAN SULFATE GLYCOSYLTRANSFERASE -RELATED"/>
    <property type="match status" value="1"/>
</dbReference>
<proteinExistence type="inferred from homology"/>
<keyword evidence="6" id="KW-0812">Transmembrane</keyword>
<keyword evidence="6" id="KW-1133">Transmembrane helix</keyword>
<feature type="domain" description="Exostosin GT47" evidence="7">
    <location>
        <begin position="90"/>
        <end position="427"/>
    </location>
</feature>
<dbReference type="GO" id="GO:0008378">
    <property type="term" value="F:galactosyltransferase activity"/>
    <property type="evidence" value="ECO:0007669"/>
    <property type="project" value="TreeGrafter"/>
</dbReference>
<keyword evidence="3" id="KW-0808">Transferase</keyword>
<reference evidence="9 10" key="2">
    <citation type="journal article" date="2019" name="Plant Biotechnol. J.">
        <title>The red bayberry genome and genetic basis of sex determination.</title>
        <authorList>
            <person name="Jia H.M."/>
            <person name="Jia H.J."/>
            <person name="Cai Q.L."/>
            <person name="Wang Y."/>
            <person name="Zhao H.B."/>
            <person name="Yang W.F."/>
            <person name="Wang G.Y."/>
            <person name="Li Y.H."/>
            <person name="Zhan D.L."/>
            <person name="Shen Y.T."/>
            <person name="Niu Q.F."/>
            <person name="Chang L."/>
            <person name="Qiu J."/>
            <person name="Zhao L."/>
            <person name="Xie H.B."/>
            <person name="Fu W.Y."/>
            <person name="Jin J."/>
            <person name="Li X.W."/>
            <person name="Jiao Y."/>
            <person name="Zhou C.C."/>
            <person name="Tu T."/>
            <person name="Chai C.Y."/>
            <person name="Gao J.L."/>
            <person name="Fan L.J."/>
            <person name="van de Weg E."/>
            <person name="Wang J.Y."/>
            <person name="Gao Z.S."/>
        </authorList>
    </citation>
    <scope>NUCLEOTIDE SEQUENCE [LARGE SCALE GENOMIC DNA]</scope>
    <source>
        <tissue evidence="9">Leaves</tissue>
    </source>
</reference>
<evidence type="ECO:0000313" key="10">
    <source>
        <dbReference type="Proteomes" id="UP000516437"/>
    </source>
</evidence>
<feature type="transmembrane region" description="Helical" evidence="6">
    <location>
        <begin position="33"/>
        <end position="54"/>
    </location>
</feature>
<evidence type="ECO:0000259" key="7">
    <source>
        <dbReference type="Pfam" id="PF03016"/>
    </source>
</evidence>
<dbReference type="AlphaFoldDB" id="A0A6A1WC40"/>
<evidence type="ECO:0000256" key="5">
    <source>
        <dbReference type="ARBA" id="ARBA00023034"/>
    </source>
</evidence>
<dbReference type="EMBL" id="RXIC02000020">
    <property type="protein sequence ID" value="KAB1222829.1"/>
    <property type="molecule type" value="Genomic_DNA"/>
</dbReference>
<dbReference type="InterPro" id="IPR004263">
    <property type="entry name" value="Exostosin"/>
</dbReference>
<keyword evidence="10" id="KW-1185">Reference proteome</keyword>
<comment type="similarity">
    <text evidence="2">Belongs to the glycosyltransferase 47 family.</text>
</comment>
<evidence type="ECO:0000256" key="1">
    <source>
        <dbReference type="ARBA" id="ARBA00004323"/>
    </source>
</evidence>
<keyword evidence="5" id="KW-0333">Golgi apparatus</keyword>
<organism evidence="9 10">
    <name type="scientific">Morella rubra</name>
    <name type="common">Chinese bayberry</name>
    <dbReference type="NCBI Taxonomy" id="262757"/>
    <lineage>
        <taxon>Eukaryota</taxon>
        <taxon>Viridiplantae</taxon>
        <taxon>Streptophyta</taxon>
        <taxon>Embryophyta</taxon>
        <taxon>Tracheophyta</taxon>
        <taxon>Spermatophyta</taxon>
        <taxon>Magnoliopsida</taxon>
        <taxon>eudicotyledons</taxon>
        <taxon>Gunneridae</taxon>
        <taxon>Pentapetalae</taxon>
        <taxon>rosids</taxon>
        <taxon>fabids</taxon>
        <taxon>Fagales</taxon>
        <taxon>Myricaceae</taxon>
        <taxon>Morella</taxon>
    </lineage>
</organism>